<comment type="caution">
    <text evidence="2">The sequence shown here is derived from an EMBL/GenBank/DDBJ whole genome shotgun (WGS) entry which is preliminary data.</text>
</comment>
<dbReference type="SUPFAM" id="SSF53335">
    <property type="entry name" value="S-adenosyl-L-methionine-dependent methyltransferases"/>
    <property type="match status" value="1"/>
</dbReference>
<dbReference type="Gene3D" id="3.40.50.150">
    <property type="entry name" value="Vaccinia Virus protein VP39"/>
    <property type="match status" value="1"/>
</dbReference>
<dbReference type="Proteomes" id="UP000242875">
    <property type="component" value="Unassembled WGS sequence"/>
</dbReference>
<feature type="compositionally biased region" description="Basic and acidic residues" evidence="1">
    <location>
        <begin position="1"/>
        <end position="13"/>
    </location>
</feature>
<sequence>MVEDALPYRKDQETVAPSVDAQSITKSSQPTNTATTETRDGSEGLGSMTSPNGNFRYKSTFVFNEQTRRFHNEEDAPYVLPNDDDEFSESHFMGIDLSAIFPETVRPPNCDFQKVNACKGLPFPPDNHFDFVYEHLLEADYTADNWTLVLSEIKRVTKSGRCGRIGRGGSDAKELRTSGPLFEDFMNTFIDALKAIDLDVTIGRRLSGLLRQCSDEVDAKISVDYRSPVRCGGRLGEMWASQLRVGFEAAQTLFESKYGKMTPEELKDRLDKALQECAEF</sequence>
<feature type="compositionally biased region" description="Polar residues" evidence="1">
    <location>
        <begin position="20"/>
        <end position="36"/>
    </location>
</feature>
<evidence type="ECO:0008006" key="4">
    <source>
        <dbReference type="Google" id="ProtNLM"/>
    </source>
</evidence>
<dbReference type="OrthoDB" id="2013972at2759"/>
<protein>
    <recommendedName>
        <fullName evidence="4">Methyltransferase type 11 domain-containing protein</fullName>
    </recommendedName>
</protein>
<dbReference type="AlphaFoldDB" id="A0A261XZF7"/>
<reference evidence="2 3" key="1">
    <citation type="journal article" date="2017" name="Mycologia">
        <title>Bifiguratus adelaidae, gen. et sp. nov., a new member of Mucoromycotina in endophytic and soil-dwelling habitats.</title>
        <authorList>
            <person name="Torres-Cruz T.J."/>
            <person name="Billingsley Tobias T.L."/>
            <person name="Almatruk M."/>
            <person name="Hesse C."/>
            <person name="Kuske C.R."/>
            <person name="Desiro A."/>
            <person name="Benucci G.M."/>
            <person name="Bonito G."/>
            <person name="Stajich J.E."/>
            <person name="Dunlap C."/>
            <person name="Arnold A.E."/>
            <person name="Porras-Alfaro A."/>
        </authorList>
    </citation>
    <scope>NUCLEOTIDE SEQUENCE [LARGE SCALE GENOMIC DNA]</scope>
    <source>
        <strain evidence="2 3">AZ0501</strain>
    </source>
</reference>
<keyword evidence="3" id="KW-1185">Reference proteome</keyword>
<evidence type="ECO:0000313" key="2">
    <source>
        <dbReference type="EMBL" id="OZJ03760.1"/>
    </source>
</evidence>
<dbReference type="EMBL" id="MVBO01000070">
    <property type="protein sequence ID" value="OZJ03760.1"/>
    <property type="molecule type" value="Genomic_DNA"/>
</dbReference>
<evidence type="ECO:0000256" key="1">
    <source>
        <dbReference type="SAM" id="MobiDB-lite"/>
    </source>
</evidence>
<accession>A0A261XZF7</accession>
<dbReference type="InterPro" id="IPR029063">
    <property type="entry name" value="SAM-dependent_MTases_sf"/>
</dbReference>
<gene>
    <name evidence="2" type="ORF">BZG36_03079</name>
</gene>
<organism evidence="2 3">
    <name type="scientific">Bifiguratus adelaidae</name>
    <dbReference type="NCBI Taxonomy" id="1938954"/>
    <lineage>
        <taxon>Eukaryota</taxon>
        <taxon>Fungi</taxon>
        <taxon>Fungi incertae sedis</taxon>
        <taxon>Mucoromycota</taxon>
        <taxon>Mucoromycotina</taxon>
        <taxon>Endogonomycetes</taxon>
        <taxon>Endogonales</taxon>
        <taxon>Endogonales incertae sedis</taxon>
        <taxon>Bifiguratus</taxon>
    </lineage>
</organism>
<feature type="region of interest" description="Disordered" evidence="1">
    <location>
        <begin position="1"/>
        <end position="53"/>
    </location>
</feature>
<name>A0A261XZF7_9FUNG</name>
<proteinExistence type="predicted"/>
<evidence type="ECO:0000313" key="3">
    <source>
        <dbReference type="Proteomes" id="UP000242875"/>
    </source>
</evidence>